<dbReference type="CDD" id="cd00610">
    <property type="entry name" value="OAT_like"/>
    <property type="match status" value="1"/>
</dbReference>
<evidence type="ECO:0000256" key="8">
    <source>
        <dbReference type="ARBA" id="ARBA00048449"/>
    </source>
</evidence>
<dbReference type="UniPathway" id="UPA00078">
    <property type="reaction ID" value="UER00160"/>
</dbReference>
<name>A0A223SA37_9ACTN</name>
<dbReference type="PROSITE" id="PS00600">
    <property type="entry name" value="AA_TRANSFER_CLASS_3"/>
    <property type="match status" value="1"/>
</dbReference>
<dbReference type="PANTHER" id="PTHR42684">
    <property type="entry name" value="ADENOSYLMETHIONINE-8-AMINO-7-OXONONANOATE AMINOTRANSFERASE"/>
    <property type="match status" value="1"/>
</dbReference>
<dbReference type="InterPro" id="IPR015424">
    <property type="entry name" value="PyrdxlP-dep_Trfase"/>
</dbReference>
<comment type="subcellular location">
    <subcellularLocation>
        <location evidence="10">Cytoplasm</location>
    </subcellularLocation>
</comment>
<dbReference type="FunFam" id="3.40.640.10:FF:000041">
    <property type="entry name" value="Adenosylmethionine-8-amino-7-oxononanoate aminotransferase"/>
    <property type="match status" value="1"/>
</dbReference>
<keyword evidence="3 10" id="KW-0032">Aminotransferase</keyword>
<evidence type="ECO:0000256" key="1">
    <source>
        <dbReference type="ARBA" id="ARBA00001933"/>
    </source>
</evidence>
<evidence type="ECO:0000313" key="13">
    <source>
        <dbReference type="Proteomes" id="UP000215005"/>
    </source>
</evidence>
<feature type="binding site" evidence="10">
    <location>
        <position position="271"/>
    </location>
    <ligand>
        <name>pyridoxal 5'-phosphate</name>
        <dbReference type="ChEBI" id="CHEBI:597326"/>
    </ligand>
</feature>
<protein>
    <recommendedName>
        <fullName evidence="10">Adenosylmethionine-8-amino-7-oxononanoate aminotransferase</fullName>
        <ecNumber evidence="10">2.6.1.62</ecNumber>
    </recommendedName>
    <alternativeName>
        <fullName evidence="10">7,8-diamino-pelargonic acid aminotransferase</fullName>
        <shortName evidence="10">DAPA AT</shortName>
        <shortName evidence="10">DAPA aminotransferase</shortName>
    </alternativeName>
    <alternativeName>
        <fullName evidence="10">7,8-diaminononanoate synthase</fullName>
        <shortName evidence="10">DANS</shortName>
    </alternativeName>
    <alternativeName>
        <fullName evidence="10">Diaminopelargonic acid synthase</fullName>
    </alternativeName>
</protein>
<evidence type="ECO:0000256" key="6">
    <source>
        <dbReference type="ARBA" id="ARBA00022756"/>
    </source>
</evidence>
<dbReference type="Gene3D" id="3.40.640.10">
    <property type="entry name" value="Type I PLP-dependent aspartate aminotransferase-like (Major domain)"/>
    <property type="match status" value="1"/>
</dbReference>
<keyword evidence="6 10" id="KW-0093">Biotin biosynthesis</keyword>
<keyword evidence="10" id="KW-0963">Cytoplasm</keyword>
<evidence type="ECO:0000256" key="2">
    <source>
        <dbReference type="ARBA" id="ARBA00005063"/>
    </source>
</evidence>
<keyword evidence="13" id="KW-1185">Reference proteome</keyword>
<comment type="similarity">
    <text evidence="9 10">Belongs to the class-III pyridoxal-phosphate-dependent aminotransferase family. BioA subfamily.</text>
</comment>
<evidence type="ECO:0000256" key="9">
    <source>
        <dbReference type="ARBA" id="ARBA00060970"/>
    </source>
</evidence>
<accession>A0A223SA37</accession>
<evidence type="ECO:0000256" key="5">
    <source>
        <dbReference type="ARBA" id="ARBA00022691"/>
    </source>
</evidence>
<feature type="binding site" evidence="10">
    <location>
        <position position="77"/>
    </location>
    <ligand>
        <name>substrate</name>
    </ligand>
</feature>
<feature type="binding site" evidence="10">
    <location>
        <begin position="334"/>
        <end position="335"/>
    </location>
    <ligand>
        <name>pyridoxal 5'-phosphate</name>
        <dbReference type="ChEBI" id="CHEBI:597326"/>
    </ligand>
</feature>
<evidence type="ECO:0000256" key="7">
    <source>
        <dbReference type="ARBA" id="ARBA00022898"/>
    </source>
</evidence>
<dbReference type="GO" id="GO:0030170">
    <property type="term" value="F:pyridoxal phosphate binding"/>
    <property type="evidence" value="ECO:0007669"/>
    <property type="project" value="UniProtKB-UniRule"/>
</dbReference>
<comment type="cofactor">
    <cofactor evidence="1 10">
        <name>pyridoxal 5'-phosphate</name>
        <dbReference type="ChEBI" id="CHEBI:597326"/>
    </cofactor>
</comment>
<reference evidence="12 13" key="1">
    <citation type="submission" date="2017-08" db="EMBL/GenBank/DDBJ databases">
        <title>The complete genome sequence of Nocardiopsis gilva YIM 90087.</title>
        <authorList>
            <person name="Yin M."/>
            <person name="Tang S."/>
        </authorList>
    </citation>
    <scope>NUCLEOTIDE SEQUENCE [LARGE SCALE GENOMIC DNA]</scope>
    <source>
        <strain evidence="12 13">YIM 90087</strain>
    </source>
</reference>
<dbReference type="GO" id="GO:0004015">
    <property type="term" value="F:adenosylmethionine-8-amino-7-oxononanoate transaminase activity"/>
    <property type="evidence" value="ECO:0007669"/>
    <property type="project" value="UniProtKB-UniRule"/>
</dbReference>
<dbReference type="PANTHER" id="PTHR42684:SF17">
    <property type="entry name" value="ADENOSYLMETHIONINE-8-AMINO-7-OXONONANOATE AMINOTRANSFERASE"/>
    <property type="match status" value="1"/>
</dbReference>
<evidence type="ECO:0000256" key="11">
    <source>
        <dbReference type="SAM" id="MobiDB-lite"/>
    </source>
</evidence>
<feature type="binding site" evidence="10">
    <location>
        <position position="300"/>
    </location>
    <ligand>
        <name>substrate</name>
    </ligand>
</feature>
<dbReference type="GO" id="GO:0009102">
    <property type="term" value="P:biotin biosynthetic process"/>
    <property type="evidence" value="ECO:0007669"/>
    <property type="project" value="UniProtKB-UniRule"/>
</dbReference>
<comment type="subunit">
    <text evidence="10">Homodimer.</text>
</comment>
<dbReference type="HAMAP" id="MF_00834">
    <property type="entry name" value="BioA"/>
    <property type="match status" value="1"/>
</dbReference>
<evidence type="ECO:0000256" key="3">
    <source>
        <dbReference type="ARBA" id="ARBA00022576"/>
    </source>
</evidence>
<dbReference type="KEGG" id="ngv:CDO52_21235"/>
<proteinExistence type="inferred from homology"/>
<dbReference type="InterPro" id="IPR015422">
    <property type="entry name" value="PyrdxlP-dep_Trfase_small"/>
</dbReference>
<feature type="binding site" evidence="10">
    <location>
        <position position="417"/>
    </location>
    <ligand>
        <name>substrate</name>
    </ligand>
</feature>
<dbReference type="InterPro" id="IPR049704">
    <property type="entry name" value="Aminotrans_3_PPA_site"/>
</dbReference>
<dbReference type="OrthoDB" id="3204291at2"/>
<dbReference type="AlphaFoldDB" id="A0A223SA37"/>
<dbReference type="NCBIfam" id="NF004624">
    <property type="entry name" value="PRK05964.1"/>
    <property type="match status" value="1"/>
</dbReference>
<feature type="binding site" evidence="10">
    <location>
        <begin position="137"/>
        <end position="138"/>
    </location>
    <ligand>
        <name>pyridoxal 5'-phosphate</name>
        <dbReference type="ChEBI" id="CHEBI:597326"/>
    </ligand>
</feature>
<comment type="catalytic activity">
    <reaction evidence="8 10">
        <text>(8S)-8-amino-7-oxononanoate + S-adenosyl-L-methionine = S-adenosyl-4-methylsulfanyl-2-oxobutanoate + (7R,8S)-7,8-diammoniononanoate</text>
        <dbReference type="Rhea" id="RHEA:16861"/>
        <dbReference type="ChEBI" id="CHEBI:16490"/>
        <dbReference type="ChEBI" id="CHEBI:59789"/>
        <dbReference type="ChEBI" id="CHEBI:149468"/>
        <dbReference type="ChEBI" id="CHEBI:149469"/>
        <dbReference type="EC" id="2.6.1.62"/>
    </reaction>
</comment>
<evidence type="ECO:0000256" key="10">
    <source>
        <dbReference type="HAMAP-Rule" id="MF_00834"/>
    </source>
</evidence>
<feature type="compositionally biased region" description="Polar residues" evidence="11">
    <location>
        <begin position="1"/>
        <end position="10"/>
    </location>
</feature>
<comment type="function">
    <text evidence="10">Catalyzes the transfer of the alpha-amino group from S-adenosyl-L-methionine (SAM) to 7-keto-8-aminopelargonic acid (KAPA) to form 7,8-diaminopelargonic acid (DAPA). It is the only aminotransferase known to utilize SAM as an amino donor.</text>
</comment>
<dbReference type="GO" id="GO:0005737">
    <property type="term" value="C:cytoplasm"/>
    <property type="evidence" value="ECO:0007669"/>
    <property type="project" value="UniProtKB-SubCell"/>
</dbReference>
<keyword evidence="7 10" id="KW-0663">Pyridoxal phosphate</keyword>
<dbReference type="Pfam" id="PF00202">
    <property type="entry name" value="Aminotran_3"/>
    <property type="match status" value="1"/>
</dbReference>
<dbReference type="SUPFAM" id="SSF53383">
    <property type="entry name" value="PLP-dependent transferases"/>
    <property type="match status" value="1"/>
</dbReference>
<organism evidence="12 13">
    <name type="scientific">Nocardiopsis gilva YIM 90087</name>
    <dbReference type="NCBI Taxonomy" id="1235441"/>
    <lineage>
        <taxon>Bacteria</taxon>
        <taxon>Bacillati</taxon>
        <taxon>Actinomycetota</taxon>
        <taxon>Actinomycetes</taxon>
        <taxon>Streptosporangiales</taxon>
        <taxon>Nocardiopsidaceae</taxon>
        <taxon>Nocardiopsis</taxon>
    </lineage>
</organism>
<feature type="binding site" evidence="10">
    <location>
        <position position="170"/>
    </location>
    <ligand>
        <name>substrate</name>
    </ligand>
</feature>
<feature type="binding site" evidence="10">
    <location>
        <position position="333"/>
    </location>
    <ligand>
        <name>substrate</name>
    </ligand>
</feature>
<dbReference type="Proteomes" id="UP000215005">
    <property type="component" value="Chromosome"/>
</dbReference>
<dbReference type="InterPro" id="IPR015421">
    <property type="entry name" value="PyrdxlP-dep_Trfase_major"/>
</dbReference>
<keyword evidence="4 10" id="KW-0808">Transferase</keyword>
<keyword evidence="5 10" id="KW-0949">S-adenosyl-L-methionine</keyword>
<dbReference type="Gene3D" id="3.90.1150.10">
    <property type="entry name" value="Aspartate Aminotransferase, domain 1"/>
    <property type="match status" value="1"/>
</dbReference>
<comment type="pathway">
    <text evidence="2 10">Cofactor biosynthesis; biotin biosynthesis; 7,8-diaminononanoate from 8-amino-7-oxononanoate (SAM route): step 1/1.</text>
</comment>
<sequence length="454" mass="48051">MTPRVTSQPETRPAPAPDAGADPAWVREVDRAHLWHPYSSIGSGPAPGVVHGAAGTRIRLTGEDGVERDVVDGMSSWWSMIHGYAHPVLDAAVRAQLDRFGHVMFGGLTHEPAARLAAALVDITPAPLRHVFLADSGSVSVEVAVKMCLQYWRSQGRPAKQRLLTWRGGYHGDTFQAMSVCDPEGGMHALWGDVLPRQVFADAPPAGYDAAPDPAYIDHLDGLVAEHADELAAVIVEPVVQGAGGMRFHSPAYLRALREITERHGVLLVFDEIATGFGRTGEMFAADHAGVAPDVMCVGKALTGGYMTLAAALCTAEVAQGIAEGEVPVLAHGPTFMGNPLACAVAVASIDLLRSGDWRGDVARVASGLRAGLAPARDLPGVRDVRVLGAIGVIQLDRPVDMAAATEAALNAGAWLRPFRDMIYAMPPYVCADADIERITDGMLAAARVSVEVR</sequence>
<feature type="region of interest" description="Disordered" evidence="11">
    <location>
        <begin position="1"/>
        <end position="23"/>
    </location>
</feature>
<dbReference type="RefSeq" id="WP_033300843.1">
    <property type="nucleotide sequence ID" value="NZ_ANBG01000261.1"/>
</dbReference>
<dbReference type="InterPro" id="IPR005815">
    <property type="entry name" value="BioA"/>
</dbReference>
<gene>
    <name evidence="10" type="primary">bioA</name>
    <name evidence="12" type="ORF">CDO52_21235</name>
</gene>
<evidence type="ECO:0000313" key="12">
    <source>
        <dbReference type="EMBL" id="ASU84981.1"/>
    </source>
</evidence>
<dbReference type="NCBIfam" id="TIGR00508">
    <property type="entry name" value="bioA"/>
    <property type="match status" value="1"/>
</dbReference>
<feature type="site" description="Participates in the substrate recognition with KAPA and in a stacking interaction with the adenine ring of SAM" evidence="10">
    <location>
        <position position="38"/>
    </location>
</feature>
<dbReference type="EMBL" id="CP022753">
    <property type="protein sequence ID" value="ASU84981.1"/>
    <property type="molecule type" value="Genomic_DNA"/>
</dbReference>
<dbReference type="EC" id="2.6.1.62" evidence="10"/>
<dbReference type="InterPro" id="IPR005814">
    <property type="entry name" value="Aminotrans_3"/>
</dbReference>
<feature type="modified residue" description="N6-(pyridoxal phosphate)lysine" evidence="10">
    <location>
        <position position="300"/>
    </location>
</feature>
<evidence type="ECO:0000256" key="4">
    <source>
        <dbReference type="ARBA" id="ARBA00022679"/>
    </source>
</evidence>